<dbReference type="Pfam" id="PF04851">
    <property type="entry name" value="ResIII"/>
    <property type="match status" value="1"/>
</dbReference>
<gene>
    <name evidence="8" type="ORF">LCMAC201_04120</name>
</gene>
<dbReference type="InterPro" id="IPR049730">
    <property type="entry name" value="SNF2/RAD54-like_C"/>
</dbReference>
<evidence type="ECO:0000256" key="1">
    <source>
        <dbReference type="ARBA" id="ARBA00008152"/>
    </source>
</evidence>
<reference evidence="8" key="1">
    <citation type="journal article" date="2019" name="MBio">
        <title>Virus Genomes from Deep Sea Sediments Expand the Ocean Megavirome and Support Independent Origins of Viral Gigantism.</title>
        <authorList>
            <person name="Backstrom D."/>
            <person name="Yutin N."/>
            <person name="Jorgensen S.L."/>
            <person name="Dharamshi J."/>
            <person name="Homa F."/>
            <person name="Zaremba-Niedwiedzka K."/>
            <person name="Spang A."/>
            <person name="Wolf Y.I."/>
            <person name="Koonin E.V."/>
            <person name="Ettema T.J."/>
        </authorList>
    </citation>
    <scope>NUCLEOTIDE SEQUENCE</scope>
</reference>
<keyword evidence="8" id="KW-0067">ATP-binding</keyword>
<dbReference type="GO" id="GO:0005524">
    <property type="term" value="F:ATP binding"/>
    <property type="evidence" value="ECO:0007669"/>
    <property type="project" value="InterPro"/>
</dbReference>
<name>A0A481YWC4_9VIRU</name>
<dbReference type="SMART" id="SM00487">
    <property type="entry name" value="DEXDc"/>
    <property type="match status" value="1"/>
</dbReference>
<comment type="similarity">
    <text evidence="1">Belongs to the helicase family. VETF subfamily.</text>
</comment>
<evidence type="ECO:0000256" key="5">
    <source>
        <dbReference type="ARBA" id="ARBA00032553"/>
    </source>
</evidence>
<sequence>MHIILKYKKVFLYFKLVMPRGVYSNYTCKEKHGKFKPQEHQIFIKNYFIKSKYKGLLLYHRLGSGKTCSGIITADALLQLKNIKAVYLLTPGSLRQGWIKEYCGVCGAEEKLLTNKYTFITYNYNVANYLPTNFNNSLVIIDEVHNLINGVKNQSKTATIIYAKLMASKCRILALSGTPIFNNIYEWSLLGNLLKPGSMPPIISPTAFMNMFKPGSMPPIISQHLDTTAFMNMFNIDNDGYVTAKKPKAFKKAVEGIISYFPGLGGGYYPTVIEEPIIKVMMTPEQEKRYWSAYKTEQKWLRPLDPALAHSNPAQYNFLKRMLIMAKKRILSRQPSNFVYPDDVYEATVVVGDIKKKPKDAVSPAGWVKRKYFSDGQLKKVYSSKMAKLFENILNNFRSKHMVFTFFKEHSGVNIMKAIFELCGLRTEVFSGDLTDKKRAELLSEFNSPANRYGDKIKVIFVTDAGAEGITLLETGHVHILESDPRENKIQQAIGRAVRFKSHIKMPKDEQVVHIWRYWSLAKGDKDSTQKKSNDSQKTIDEQLYEEGQKKMNTLNSFLQLLIDASIENIVI</sequence>
<dbReference type="InterPro" id="IPR027417">
    <property type="entry name" value="P-loop_NTPase"/>
</dbReference>
<feature type="domain" description="Helicase C-terminal" evidence="7">
    <location>
        <begin position="389"/>
        <end position="556"/>
    </location>
</feature>
<evidence type="ECO:0000256" key="2">
    <source>
        <dbReference type="ARBA" id="ARBA00017865"/>
    </source>
</evidence>
<evidence type="ECO:0000256" key="3">
    <source>
        <dbReference type="ARBA" id="ARBA00022801"/>
    </source>
</evidence>
<keyword evidence="3" id="KW-0378">Hydrolase</keyword>
<dbReference type="InterPro" id="IPR001650">
    <property type="entry name" value="Helicase_C-like"/>
</dbReference>
<dbReference type="CDD" id="cd18793">
    <property type="entry name" value="SF2_C_SNF"/>
    <property type="match status" value="1"/>
</dbReference>
<dbReference type="SMART" id="SM00490">
    <property type="entry name" value="HELICc"/>
    <property type="match status" value="1"/>
</dbReference>
<dbReference type="InterPro" id="IPR014001">
    <property type="entry name" value="Helicase_ATP-bd"/>
</dbReference>
<dbReference type="InterPro" id="IPR006935">
    <property type="entry name" value="Helicase/UvrB_N"/>
</dbReference>
<protein>
    <recommendedName>
        <fullName evidence="2">Early transcription factor 70 kDa subunit</fullName>
    </recommendedName>
    <alternativeName>
        <fullName evidence="5">ATP-dependent helicase VETFS</fullName>
    </alternativeName>
</protein>
<dbReference type="GO" id="GO:0004386">
    <property type="term" value="F:helicase activity"/>
    <property type="evidence" value="ECO:0007669"/>
    <property type="project" value="UniProtKB-KW"/>
</dbReference>
<dbReference type="EMBL" id="MK500354">
    <property type="protein sequence ID" value="QBK87502.1"/>
    <property type="molecule type" value="Genomic_DNA"/>
</dbReference>
<dbReference type="GO" id="GO:0016787">
    <property type="term" value="F:hydrolase activity"/>
    <property type="evidence" value="ECO:0007669"/>
    <property type="project" value="UniProtKB-KW"/>
</dbReference>
<dbReference type="GO" id="GO:0003677">
    <property type="term" value="F:DNA binding"/>
    <property type="evidence" value="ECO:0007669"/>
    <property type="project" value="InterPro"/>
</dbReference>
<evidence type="ECO:0000259" key="7">
    <source>
        <dbReference type="PROSITE" id="PS51194"/>
    </source>
</evidence>
<dbReference type="PROSITE" id="PS00690">
    <property type="entry name" value="DEAH_ATP_HELICASE"/>
    <property type="match status" value="1"/>
</dbReference>
<dbReference type="PROSITE" id="PS51194">
    <property type="entry name" value="HELICASE_CTER"/>
    <property type="match status" value="1"/>
</dbReference>
<feature type="domain" description="Helicase ATP-binding" evidence="6">
    <location>
        <begin position="47"/>
        <end position="197"/>
    </location>
</feature>
<dbReference type="SUPFAM" id="SSF52540">
    <property type="entry name" value="P-loop containing nucleoside triphosphate hydrolases"/>
    <property type="match status" value="2"/>
</dbReference>
<evidence type="ECO:0000313" key="8">
    <source>
        <dbReference type="EMBL" id="QBK87502.1"/>
    </source>
</evidence>
<keyword evidence="8" id="KW-0347">Helicase</keyword>
<dbReference type="Pfam" id="PF00271">
    <property type="entry name" value="Helicase_C"/>
    <property type="match status" value="1"/>
</dbReference>
<proteinExistence type="inferred from homology"/>
<dbReference type="PANTHER" id="PTHR10799">
    <property type="entry name" value="SNF2/RAD54 HELICASE FAMILY"/>
    <property type="match status" value="1"/>
</dbReference>
<organism evidence="8">
    <name type="scientific">Marseillevirus LCMAC201</name>
    <dbReference type="NCBI Taxonomy" id="2506605"/>
    <lineage>
        <taxon>Viruses</taxon>
        <taxon>Varidnaviria</taxon>
        <taxon>Bamfordvirae</taxon>
        <taxon>Nucleocytoviricota</taxon>
        <taxon>Megaviricetes</taxon>
        <taxon>Pimascovirales</taxon>
        <taxon>Pimascovirales incertae sedis</taxon>
        <taxon>Marseilleviridae</taxon>
    </lineage>
</organism>
<dbReference type="PROSITE" id="PS51192">
    <property type="entry name" value="HELICASE_ATP_BIND_1"/>
    <property type="match status" value="1"/>
</dbReference>
<keyword evidence="4" id="KW-0010">Activator</keyword>
<accession>A0A481YWC4</accession>
<keyword evidence="8" id="KW-0547">Nucleotide-binding</keyword>
<dbReference type="Gene3D" id="3.40.50.300">
    <property type="entry name" value="P-loop containing nucleotide triphosphate hydrolases"/>
    <property type="match status" value="2"/>
</dbReference>
<evidence type="ECO:0000259" key="6">
    <source>
        <dbReference type="PROSITE" id="PS51192"/>
    </source>
</evidence>
<evidence type="ECO:0000256" key="4">
    <source>
        <dbReference type="ARBA" id="ARBA00023159"/>
    </source>
</evidence>
<dbReference type="InterPro" id="IPR002464">
    <property type="entry name" value="DNA/RNA_helicase_DEAH_CS"/>
</dbReference>